<proteinExistence type="predicted"/>
<name>A0A0A8YX78_ARUDO</name>
<organism evidence="1">
    <name type="scientific">Arundo donax</name>
    <name type="common">Giant reed</name>
    <name type="synonym">Donax arundinaceus</name>
    <dbReference type="NCBI Taxonomy" id="35708"/>
    <lineage>
        <taxon>Eukaryota</taxon>
        <taxon>Viridiplantae</taxon>
        <taxon>Streptophyta</taxon>
        <taxon>Embryophyta</taxon>
        <taxon>Tracheophyta</taxon>
        <taxon>Spermatophyta</taxon>
        <taxon>Magnoliopsida</taxon>
        <taxon>Liliopsida</taxon>
        <taxon>Poales</taxon>
        <taxon>Poaceae</taxon>
        <taxon>PACMAD clade</taxon>
        <taxon>Arundinoideae</taxon>
        <taxon>Arundineae</taxon>
        <taxon>Arundo</taxon>
    </lineage>
</organism>
<sequence>MEGPRYTKLLFYGSTDLEEYLEWEEQMEYAFELQEFSEAKKVLCAALELFEDYASNWWKQYPHKHFIET</sequence>
<protein>
    <submittedName>
        <fullName evidence="1">Uncharacterized protein</fullName>
    </submittedName>
</protein>
<dbReference type="EMBL" id="GBRH01266146">
    <property type="protein sequence ID" value="JAD31749.1"/>
    <property type="molecule type" value="Transcribed_RNA"/>
</dbReference>
<evidence type="ECO:0000313" key="1">
    <source>
        <dbReference type="EMBL" id="JAD31749.1"/>
    </source>
</evidence>
<dbReference type="AlphaFoldDB" id="A0A0A8YX78"/>
<accession>A0A0A8YX78</accession>
<reference evidence="1" key="2">
    <citation type="journal article" date="2015" name="Data Brief">
        <title>Shoot transcriptome of the giant reed, Arundo donax.</title>
        <authorList>
            <person name="Barrero R.A."/>
            <person name="Guerrero F.D."/>
            <person name="Moolhuijzen P."/>
            <person name="Goolsby J.A."/>
            <person name="Tidwell J."/>
            <person name="Bellgard S.E."/>
            <person name="Bellgard M.I."/>
        </authorList>
    </citation>
    <scope>NUCLEOTIDE SEQUENCE</scope>
    <source>
        <tissue evidence="1">Shoot tissue taken approximately 20 cm above the soil surface</tissue>
    </source>
</reference>
<reference evidence="1" key="1">
    <citation type="submission" date="2014-09" db="EMBL/GenBank/DDBJ databases">
        <authorList>
            <person name="Magalhaes I.L.F."/>
            <person name="Oliveira U."/>
            <person name="Santos F.R."/>
            <person name="Vidigal T.H.D.A."/>
            <person name="Brescovit A.D."/>
            <person name="Santos A.J."/>
        </authorList>
    </citation>
    <scope>NUCLEOTIDE SEQUENCE</scope>
    <source>
        <tissue evidence="1">Shoot tissue taken approximately 20 cm above the soil surface</tissue>
    </source>
</reference>